<dbReference type="PROSITE" id="PS00330">
    <property type="entry name" value="HEMOLYSIN_CALCIUM"/>
    <property type="match status" value="2"/>
</dbReference>
<gene>
    <name evidence="4" type="ORF">GGR95_000165</name>
</gene>
<comment type="caution">
    <text evidence="4">The sequence shown here is derived from an EMBL/GenBank/DDBJ whole genome shotgun (WGS) entry which is preliminary data.</text>
</comment>
<dbReference type="RefSeq" id="WP_184561802.1">
    <property type="nucleotide sequence ID" value="NZ_JACIEI010000001.1"/>
</dbReference>
<dbReference type="PANTHER" id="PTHR38340">
    <property type="entry name" value="S-LAYER PROTEIN"/>
    <property type="match status" value="1"/>
</dbReference>
<dbReference type="InterPro" id="IPR018511">
    <property type="entry name" value="Hemolysin-typ_Ca-bd_CS"/>
</dbReference>
<dbReference type="PRINTS" id="PR00313">
    <property type="entry name" value="CABNDNGRPT"/>
</dbReference>
<evidence type="ECO:0000256" key="3">
    <source>
        <dbReference type="SAM" id="MobiDB-lite"/>
    </source>
</evidence>
<evidence type="ECO:0000256" key="2">
    <source>
        <dbReference type="ARBA" id="ARBA00022525"/>
    </source>
</evidence>
<dbReference type="AlphaFoldDB" id="A0A7W6E316"/>
<comment type="subcellular location">
    <subcellularLocation>
        <location evidence="1">Secreted</location>
    </subcellularLocation>
</comment>
<dbReference type="Gene3D" id="2.150.10.10">
    <property type="entry name" value="Serralysin-like metalloprotease, C-terminal"/>
    <property type="match status" value="7"/>
</dbReference>
<dbReference type="InterPro" id="IPR011049">
    <property type="entry name" value="Serralysin-like_metalloprot_C"/>
</dbReference>
<dbReference type="InterPro" id="IPR050557">
    <property type="entry name" value="RTX_toxin/Mannuronan_C5-epim"/>
</dbReference>
<dbReference type="SUPFAM" id="SSF51120">
    <property type="entry name" value="beta-Roll"/>
    <property type="match status" value="6"/>
</dbReference>
<name>A0A7W6E316_9RHOB</name>
<feature type="region of interest" description="Disordered" evidence="3">
    <location>
        <begin position="651"/>
        <end position="696"/>
    </location>
</feature>
<evidence type="ECO:0000313" key="4">
    <source>
        <dbReference type="EMBL" id="MBB3992546.1"/>
    </source>
</evidence>
<dbReference type="PANTHER" id="PTHR38340:SF1">
    <property type="entry name" value="S-LAYER PROTEIN"/>
    <property type="match status" value="1"/>
</dbReference>
<keyword evidence="5" id="KW-1185">Reference proteome</keyword>
<organism evidence="4 5">
    <name type="scientific">Sulfitobacter undariae</name>
    <dbReference type="NCBI Taxonomy" id="1563671"/>
    <lineage>
        <taxon>Bacteria</taxon>
        <taxon>Pseudomonadati</taxon>
        <taxon>Pseudomonadota</taxon>
        <taxon>Alphaproteobacteria</taxon>
        <taxon>Rhodobacterales</taxon>
        <taxon>Roseobacteraceae</taxon>
        <taxon>Sulfitobacter</taxon>
    </lineage>
</organism>
<dbReference type="InterPro" id="IPR001343">
    <property type="entry name" value="Hemolysn_Ca-bd"/>
</dbReference>
<feature type="region of interest" description="Disordered" evidence="3">
    <location>
        <begin position="21"/>
        <end position="49"/>
    </location>
</feature>
<feature type="compositionally biased region" description="Basic and acidic residues" evidence="3">
    <location>
        <begin position="601"/>
        <end position="610"/>
    </location>
</feature>
<dbReference type="GO" id="GO:0005509">
    <property type="term" value="F:calcium ion binding"/>
    <property type="evidence" value="ECO:0007669"/>
    <property type="project" value="InterPro"/>
</dbReference>
<feature type="region of interest" description="Disordered" evidence="3">
    <location>
        <begin position="582"/>
        <end position="633"/>
    </location>
</feature>
<sequence>MLALFILPALIGLALLIDTNSDDDDTVDTPDVPETPDTETTQLTDGIPDFLGTSSPEHVIGTDGDNLIDGQGGNDFIEGKDGDDSIDGGSGSDRIFAGDGDDAVLGGEGNDRVFLGDGDDSYIGTESDNEGEGNDFIRGGSGKDLILDQSGSDTIFGDVGNDSIGAFGEDDEADTLNGGYGSDTIVGDNGDLMIGGQGNDLFSVIKADNTTPENVTVDDFNTDDDTFQLLVNAPQESEAVNFGYDEAKGGVTASWRGEEVAILKGLTEADIPNINTSIRDLDGVESGTSIFDLVAQQTETTQLTDDTPDFLGTSSSEHVIGSDGANLIEGQGGNDFIEGKGGADRIDGGNGSDRIFAGGGNDAVIGGEGNDRVFLGDGNDAYIGTAENGAGNDFIRGGSGKDLILDQSGSDTIFGDVGNDSIGAFGEDDEADTLNGGYGSDTIVGDNGDLMIGGQGNDLFSVIKENGTTPDSVTVDDFNTNEDTFQLLVGDANEGEAIDFSYNETEGGVSATWRGEEVAFLKGLTEADIPNIATSVVDVEDLEDGASVFDINPQLPEPEEQIVSDGYIGTDASELLRVDEEGGDVNAGRGADTIYGSDQDDILRGGRGDDSILSGAGDDSVAGGTGNDFITMGDGDDVSPLAYSHGAEANANAGDDTISGGSGDDVIVDRQGSNKLNGGLHHDHLEALDGPTEDLSGNNPVQIGTVDTLNGGYGNDTLVGDAGDIMTGGEGDDQFYVADYQDVDVEEVRITDFVTDEDTLTILHRGESEDSEPVLEVTPEGVTVSYDGKAVAVLEGLTESDLPNIEVAITRLSDQEAA</sequence>
<dbReference type="Proteomes" id="UP000530268">
    <property type="component" value="Unassembled WGS sequence"/>
</dbReference>
<dbReference type="EMBL" id="JACIEI010000001">
    <property type="protein sequence ID" value="MBB3992546.1"/>
    <property type="molecule type" value="Genomic_DNA"/>
</dbReference>
<evidence type="ECO:0000256" key="1">
    <source>
        <dbReference type="ARBA" id="ARBA00004613"/>
    </source>
</evidence>
<evidence type="ECO:0000313" key="5">
    <source>
        <dbReference type="Proteomes" id="UP000530268"/>
    </source>
</evidence>
<accession>A0A7W6E316</accession>
<dbReference type="GO" id="GO:0005576">
    <property type="term" value="C:extracellular region"/>
    <property type="evidence" value="ECO:0007669"/>
    <property type="project" value="UniProtKB-SubCell"/>
</dbReference>
<dbReference type="Pfam" id="PF00353">
    <property type="entry name" value="HemolysinCabind"/>
    <property type="match status" value="11"/>
</dbReference>
<protein>
    <submittedName>
        <fullName evidence="4">Ca2+-binding RTX toxin-like protein</fullName>
    </submittedName>
</protein>
<keyword evidence="2" id="KW-0964">Secreted</keyword>
<proteinExistence type="predicted"/>
<reference evidence="4 5" key="1">
    <citation type="submission" date="2020-08" db="EMBL/GenBank/DDBJ databases">
        <title>Genomic Encyclopedia of Type Strains, Phase IV (KMG-IV): sequencing the most valuable type-strain genomes for metagenomic binning, comparative biology and taxonomic classification.</title>
        <authorList>
            <person name="Goeker M."/>
        </authorList>
    </citation>
    <scope>NUCLEOTIDE SEQUENCE [LARGE SCALE GENOMIC DNA]</scope>
    <source>
        <strain evidence="4 5">DSM 102234</strain>
    </source>
</reference>